<dbReference type="PANTHER" id="PTHR36019:SF3">
    <property type="entry name" value="PLANT_PROTEIN"/>
    <property type="match status" value="1"/>
</dbReference>
<evidence type="ECO:0000256" key="1">
    <source>
        <dbReference type="SAM" id="MobiDB-lite"/>
    </source>
</evidence>
<organism evidence="2">
    <name type="scientific">Lotus japonicus</name>
    <name type="common">Lotus corniculatus var. japonicus</name>
    <dbReference type="NCBI Taxonomy" id="34305"/>
    <lineage>
        <taxon>Eukaryota</taxon>
        <taxon>Viridiplantae</taxon>
        <taxon>Streptophyta</taxon>
        <taxon>Embryophyta</taxon>
        <taxon>Tracheophyta</taxon>
        <taxon>Spermatophyta</taxon>
        <taxon>Magnoliopsida</taxon>
        <taxon>eudicotyledons</taxon>
        <taxon>Gunneridae</taxon>
        <taxon>Pentapetalae</taxon>
        <taxon>rosids</taxon>
        <taxon>fabids</taxon>
        <taxon>Fabales</taxon>
        <taxon>Fabaceae</taxon>
        <taxon>Papilionoideae</taxon>
        <taxon>50 kb inversion clade</taxon>
        <taxon>NPAAA clade</taxon>
        <taxon>Hologalegina</taxon>
        <taxon>robinioid clade</taxon>
        <taxon>Loteae</taxon>
        <taxon>Lotus</taxon>
    </lineage>
</organism>
<dbReference type="KEGG" id="lja:130740135"/>
<evidence type="ECO:0000313" key="2">
    <source>
        <dbReference type="EMBL" id="AFK35240.1"/>
    </source>
</evidence>
<name>I3S4P8_LOTJA</name>
<dbReference type="GeneID" id="130740135"/>
<dbReference type="RefSeq" id="XP_057448626.1">
    <property type="nucleotide sequence ID" value="XM_057592643.1"/>
</dbReference>
<reference evidence="2" key="1">
    <citation type="submission" date="2012-05" db="EMBL/GenBank/DDBJ databases">
        <authorList>
            <person name="Krishnakumar V."/>
            <person name="Cheung F."/>
            <person name="Xiao Y."/>
            <person name="Chan A."/>
            <person name="Moskal W.A."/>
            <person name="Town C.D."/>
        </authorList>
    </citation>
    <scope>NUCLEOTIDE SEQUENCE</scope>
</reference>
<dbReference type="AlphaFoldDB" id="I3S4P8"/>
<protein>
    <submittedName>
        <fullName evidence="2">Uncharacterized protein</fullName>
    </submittedName>
</protein>
<feature type="compositionally biased region" description="Polar residues" evidence="1">
    <location>
        <begin position="77"/>
        <end position="89"/>
    </location>
</feature>
<sequence>MSLNCLTCSQNLQRTDSFGEFFTEKEYKEVCKKVDRNWSGNLIASSSSSSSTSQCDLPKGQGGNVAKIKAEHRRVHSTGNIPYPGSSQPKLVRSSGMRRDWSFENLAENQDQSVSCH</sequence>
<proteinExistence type="evidence at transcript level"/>
<dbReference type="PANTHER" id="PTHR36019">
    <property type="entry name" value="PLANT/PROTEIN"/>
    <property type="match status" value="1"/>
</dbReference>
<feature type="region of interest" description="Disordered" evidence="1">
    <location>
        <begin position="42"/>
        <end position="95"/>
    </location>
</feature>
<dbReference type="OrthoDB" id="1847777at2759"/>
<accession>I3S4P8</accession>
<dbReference type="EMBL" id="BT135445">
    <property type="protein sequence ID" value="AFK35240.1"/>
    <property type="molecule type" value="mRNA"/>
</dbReference>